<comment type="caution">
    <text evidence="2">The sequence shown here is derived from an EMBL/GenBank/DDBJ whole genome shotgun (WGS) entry which is preliminary data.</text>
</comment>
<evidence type="ECO:0000313" key="1">
    <source>
        <dbReference type="EMBL" id="KAA0060748.1"/>
    </source>
</evidence>
<organism evidence="2 4">
    <name type="scientific">Cucumis melo var. makuwa</name>
    <name type="common">Oriental melon</name>
    <dbReference type="NCBI Taxonomy" id="1194695"/>
    <lineage>
        <taxon>Eukaryota</taxon>
        <taxon>Viridiplantae</taxon>
        <taxon>Streptophyta</taxon>
        <taxon>Embryophyta</taxon>
        <taxon>Tracheophyta</taxon>
        <taxon>Spermatophyta</taxon>
        <taxon>Magnoliopsida</taxon>
        <taxon>eudicotyledons</taxon>
        <taxon>Gunneridae</taxon>
        <taxon>Pentapetalae</taxon>
        <taxon>rosids</taxon>
        <taxon>fabids</taxon>
        <taxon>Cucurbitales</taxon>
        <taxon>Cucurbitaceae</taxon>
        <taxon>Benincaseae</taxon>
        <taxon>Cucumis</taxon>
    </lineage>
</organism>
<reference evidence="3 4" key="1">
    <citation type="submission" date="2019-08" db="EMBL/GenBank/DDBJ databases">
        <title>Draft genome sequences of two oriental melons (Cucumis melo L. var makuwa).</title>
        <authorList>
            <person name="Kwon S.-Y."/>
        </authorList>
    </citation>
    <scope>NUCLEOTIDE SEQUENCE [LARGE SCALE GENOMIC DNA]</scope>
    <source>
        <strain evidence="4">cv. Chang Bougi</strain>
        <strain evidence="3">cv. SW 3</strain>
        <tissue evidence="2">Leaf</tissue>
    </source>
</reference>
<protein>
    <submittedName>
        <fullName evidence="2">MuDRA-like transposase</fullName>
    </submittedName>
</protein>
<dbReference type="PANTHER" id="PTHR31973">
    <property type="entry name" value="POLYPROTEIN, PUTATIVE-RELATED"/>
    <property type="match status" value="1"/>
</dbReference>
<name>A0A5D3BTD8_CUCMM</name>
<dbReference type="Proteomes" id="UP000321393">
    <property type="component" value="Unassembled WGS sequence"/>
</dbReference>
<dbReference type="EMBL" id="SSTD01016175">
    <property type="protein sequence ID" value="TYK01486.1"/>
    <property type="molecule type" value="Genomic_DNA"/>
</dbReference>
<accession>A0A5D3BTD8</accession>
<dbReference type="Proteomes" id="UP000321947">
    <property type="component" value="Unassembled WGS sequence"/>
</dbReference>
<dbReference type="EMBL" id="SSTE01005513">
    <property type="protein sequence ID" value="KAA0060748.1"/>
    <property type="molecule type" value="Genomic_DNA"/>
</dbReference>
<sequence length="135" mass="15186">MVHAESSDNDFNDKDHAFSMEMSSDYNIDVNVNVFEVSKADVSTHPARHTELIDDHVTMATKMKSDGHFKYVYMALRAFIRGFLNCIRLVVVVDATHCKGKYKGIMLVPVSIDANKQVCPIAFGLGDKEINESWT</sequence>
<dbReference type="OrthoDB" id="1426028at2759"/>
<gene>
    <name evidence="2" type="ORF">E5676_scaffold451G00400</name>
    <name evidence="1" type="ORF">E6C27_scaffold72G00470</name>
</gene>
<dbReference type="PANTHER" id="PTHR31973:SF187">
    <property type="entry name" value="MUTATOR TRANSPOSASE MUDRA PROTEIN"/>
    <property type="match status" value="1"/>
</dbReference>
<evidence type="ECO:0000313" key="3">
    <source>
        <dbReference type="Proteomes" id="UP000321393"/>
    </source>
</evidence>
<evidence type="ECO:0000313" key="2">
    <source>
        <dbReference type="EMBL" id="TYK01486.1"/>
    </source>
</evidence>
<evidence type="ECO:0000313" key="4">
    <source>
        <dbReference type="Proteomes" id="UP000321947"/>
    </source>
</evidence>
<proteinExistence type="predicted"/>
<dbReference type="AlphaFoldDB" id="A0A5D3BTD8"/>